<dbReference type="EMBL" id="BGPR01026297">
    <property type="protein sequence ID" value="GBN95889.1"/>
    <property type="molecule type" value="Genomic_DNA"/>
</dbReference>
<feature type="region of interest" description="Disordered" evidence="1">
    <location>
        <begin position="55"/>
        <end position="84"/>
    </location>
</feature>
<gene>
    <name evidence="2" type="ORF">AVEN_213071_1</name>
</gene>
<comment type="caution">
    <text evidence="2">The sequence shown here is derived from an EMBL/GenBank/DDBJ whole genome shotgun (WGS) entry which is preliminary data.</text>
</comment>
<keyword evidence="3" id="KW-1185">Reference proteome</keyword>
<protein>
    <submittedName>
        <fullName evidence="2">Uncharacterized protein</fullName>
    </submittedName>
</protein>
<organism evidence="2 3">
    <name type="scientific">Araneus ventricosus</name>
    <name type="common">Orbweaver spider</name>
    <name type="synonym">Epeira ventricosa</name>
    <dbReference type="NCBI Taxonomy" id="182803"/>
    <lineage>
        <taxon>Eukaryota</taxon>
        <taxon>Metazoa</taxon>
        <taxon>Ecdysozoa</taxon>
        <taxon>Arthropoda</taxon>
        <taxon>Chelicerata</taxon>
        <taxon>Arachnida</taxon>
        <taxon>Araneae</taxon>
        <taxon>Araneomorphae</taxon>
        <taxon>Entelegynae</taxon>
        <taxon>Araneoidea</taxon>
        <taxon>Araneidae</taxon>
        <taxon>Araneus</taxon>
    </lineage>
</organism>
<accession>A0A4Y2T906</accession>
<reference evidence="2 3" key="1">
    <citation type="journal article" date="2019" name="Sci. Rep.">
        <title>Orb-weaving spider Araneus ventricosus genome elucidates the spidroin gene catalogue.</title>
        <authorList>
            <person name="Kono N."/>
            <person name="Nakamura H."/>
            <person name="Ohtoshi R."/>
            <person name="Moran D.A.P."/>
            <person name="Shinohara A."/>
            <person name="Yoshida Y."/>
            <person name="Fujiwara M."/>
            <person name="Mori M."/>
            <person name="Tomita M."/>
            <person name="Arakawa K."/>
        </authorList>
    </citation>
    <scope>NUCLEOTIDE SEQUENCE [LARGE SCALE GENOMIC DNA]</scope>
</reference>
<proteinExistence type="predicted"/>
<name>A0A4Y2T906_ARAVE</name>
<evidence type="ECO:0000313" key="2">
    <source>
        <dbReference type="EMBL" id="GBN95889.1"/>
    </source>
</evidence>
<sequence>MIKFKSKPPMLLKVPLPAKLQSWALKAAMRAPMQLAESFTVVWHGSRWVPRGKGIIPRSSKYASSHPSERKEFTIPLPPPRNSV</sequence>
<evidence type="ECO:0000313" key="3">
    <source>
        <dbReference type="Proteomes" id="UP000499080"/>
    </source>
</evidence>
<evidence type="ECO:0000256" key="1">
    <source>
        <dbReference type="SAM" id="MobiDB-lite"/>
    </source>
</evidence>
<dbReference type="AlphaFoldDB" id="A0A4Y2T906"/>
<dbReference type="Proteomes" id="UP000499080">
    <property type="component" value="Unassembled WGS sequence"/>
</dbReference>